<accession>A0A8R7K1B6</accession>
<evidence type="ECO:0000313" key="3">
    <source>
        <dbReference type="EnsemblPlants" id="TuG1812G0100002214.01.T01.cds387682"/>
    </source>
</evidence>
<reference evidence="3" key="3">
    <citation type="submission" date="2022-06" db="UniProtKB">
        <authorList>
            <consortium name="EnsemblPlants"/>
        </authorList>
    </citation>
    <scope>IDENTIFICATION</scope>
</reference>
<dbReference type="Gramene" id="TuG1812G0100002214.01.T01">
    <property type="protein sequence ID" value="TuG1812G0100002214.01.T01.cds387682"/>
    <property type="gene ID" value="TuG1812G0100002214.01"/>
</dbReference>
<name>A0A8R7K1B6_TRIUA</name>
<keyword evidence="4" id="KW-1185">Reference proteome</keyword>
<evidence type="ECO:0000313" key="4">
    <source>
        <dbReference type="Proteomes" id="UP000015106"/>
    </source>
</evidence>
<feature type="compositionally biased region" description="Pro residues" evidence="1">
    <location>
        <begin position="83"/>
        <end position="115"/>
    </location>
</feature>
<reference evidence="4" key="1">
    <citation type="journal article" date="2013" name="Nature">
        <title>Draft genome of the wheat A-genome progenitor Triticum urartu.</title>
        <authorList>
            <person name="Ling H.Q."/>
            <person name="Zhao S."/>
            <person name="Liu D."/>
            <person name="Wang J."/>
            <person name="Sun H."/>
            <person name="Zhang C."/>
            <person name="Fan H."/>
            <person name="Li D."/>
            <person name="Dong L."/>
            <person name="Tao Y."/>
            <person name="Gao C."/>
            <person name="Wu H."/>
            <person name="Li Y."/>
            <person name="Cui Y."/>
            <person name="Guo X."/>
            <person name="Zheng S."/>
            <person name="Wang B."/>
            <person name="Yu K."/>
            <person name="Liang Q."/>
            <person name="Yang W."/>
            <person name="Lou X."/>
            <person name="Chen J."/>
            <person name="Feng M."/>
            <person name="Jian J."/>
            <person name="Zhang X."/>
            <person name="Luo G."/>
            <person name="Jiang Y."/>
            <person name="Liu J."/>
            <person name="Wang Z."/>
            <person name="Sha Y."/>
            <person name="Zhang B."/>
            <person name="Wu H."/>
            <person name="Tang D."/>
            <person name="Shen Q."/>
            <person name="Xue P."/>
            <person name="Zou S."/>
            <person name="Wang X."/>
            <person name="Liu X."/>
            <person name="Wang F."/>
            <person name="Yang Y."/>
            <person name="An X."/>
            <person name="Dong Z."/>
            <person name="Zhang K."/>
            <person name="Zhang X."/>
            <person name="Luo M.C."/>
            <person name="Dvorak J."/>
            <person name="Tong Y."/>
            <person name="Wang J."/>
            <person name="Yang H."/>
            <person name="Li Z."/>
            <person name="Wang D."/>
            <person name="Zhang A."/>
            <person name="Wang J."/>
        </authorList>
    </citation>
    <scope>NUCLEOTIDE SEQUENCE</scope>
    <source>
        <strain evidence="4">cv. G1812</strain>
    </source>
</reference>
<keyword evidence="2" id="KW-0732">Signal</keyword>
<reference evidence="3" key="2">
    <citation type="submission" date="2018-03" db="EMBL/GenBank/DDBJ databases">
        <title>The Triticum urartu genome reveals the dynamic nature of wheat genome evolution.</title>
        <authorList>
            <person name="Ling H."/>
            <person name="Ma B."/>
            <person name="Shi X."/>
            <person name="Liu H."/>
            <person name="Dong L."/>
            <person name="Sun H."/>
            <person name="Cao Y."/>
            <person name="Gao Q."/>
            <person name="Zheng S."/>
            <person name="Li Y."/>
            <person name="Yu Y."/>
            <person name="Du H."/>
            <person name="Qi M."/>
            <person name="Li Y."/>
            <person name="Yu H."/>
            <person name="Cui Y."/>
            <person name="Wang N."/>
            <person name="Chen C."/>
            <person name="Wu H."/>
            <person name="Zhao Y."/>
            <person name="Zhang J."/>
            <person name="Li Y."/>
            <person name="Zhou W."/>
            <person name="Zhang B."/>
            <person name="Hu W."/>
            <person name="Eijk M."/>
            <person name="Tang J."/>
            <person name="Witsenboer H."/>
            <person name="Zhao S."/>
            <person name="Li Z."/>
            <person name="Zhang A."/>
            <person name="Wang D."/>
            <person name="Liang C."/>
        </authorList>
    </citation>
    <scope>NUCLEOTIDE SEQUENCE [LARGE SCALE GENOMIC DNA]</scope>
    <source>
        <strain evidence="3">cv. G1812</strain>
    </source>
</reference>
<dbReference type="AlphaFoldDB" id="A0A8R7K1B6"/>
<feature type="signal peptide" evidence="2">
    <location>
        <begin position="1"/>
        <end position="25"/>
    </location>
</feature>
<proteinExistence type="predicted"/>
<dbReference type="EnsemblPlants" id="TuG1812G0100002214.01.T01">
    <property type="protein sequence ID" value="TuG1812G0100002214.01.T01.cds387682"/>
    <property type="gene ID" value="TuG1812G0100002214.01"/>
</dbReference>
<feature type="chain" id="PRO_5035748903" evidence="2">
    <location>
        <begin position="26"/>
        <end position="115"/>
    </location>
</feature>
<evidence type="ECO:0000256" key="2">
    <source>
        <dbReference type="SAM" id="SignalP"/>
    </source>
</evidence>
<evidence type="ECO:0000256" key="1">
    <source>
        <dbReference type="SAM" id="MobiDB-lite"/>
    </source>
</evidence>
<dbReference type="Proteomes" id="UP000015106">
    <property type="component" value="Chromosome 1"/>
</dbReference>
<organism evidence="3 4">
    <name type="scientific">Triticum urartu</name>
    <name type="common">Red wild einkorn</name>
    <name type="synonym">Crithodium urartu</name>
    <dbReference type="NCBI Taxonomy" id="4572"/>
    <lineage>
        <taxon>Eukaryota</taxon>
        <taxon>Viridiplantae</taxon>
        <taxon>Streptophyta</taxon>
        <taxon>Embryophyta</taxon>
        <taxon>Tracheophyta</taxon>
        <taxon>Spermatophyta</taxon>
        <taxon>Magnoliopsida</taxon>
        <taxon>Liliopsida</taxon>
        <taxon>Poales</taxon>
        <taxon>Poaceae</taxon>
        <taxon>BOP clade</taxon>
        <taxon>Pooideae</taxon>
        <taxon>Triticodae</taxon>
        <taxon>Triticeae</taxon>
        <taxon>Triticinae</taxon>
        <taxon>Triticum</taxon>
    </lineage>
</organism>
<feature type="region of interest" description="Disordered" evidence="1">
    <location>
        <begin position="25"/>
        <end position="115"/>
    </location>
</feature>
<sequence length="115" mass="12129">MARFLSCFLAQALLILVATLVTSKATEEGRARSCYTPPVPTPASSGQRDQTPAASVGLLGSRSPLEAPPPPEPHRRYRRGAPPEQPPPPPPLSPPPPPPRFSPPPPPSPLSPPLN</sequence>
<feature type="compositionally biased region" description="Polar residues" evidence="1">
    <location>
        <begin position="42"/>
        <end position="53"/>
    </location>
</feature>
<protein>
    <submittedName>
        <fullName evidence="3">Uncharacterized protein</fullName>
    </submittedName>
</protein>